<keyword evidence="6" id="KW-1185">Reference proteome</keyword>
<comment type="caution">
    <text evidence="5">The sequence shown here is derived from an EMBL/GenBank/DDBJ whole genome shotgun (WGS) entry which is preliminary data.</text>
</comment>
<keyword evidence="2" id="KW-0378">Hydrolase</keyword>
<keyword evidence="1" id="KW-0808">Transferase</keyword>
<dbReference type="AlphaFoldDB" id="C4V597"/>
<evidence type="ECO:0000256" key="2">
    <source>
        <dbReference type="ARBA" id="ARBA00022801"/>
    </source>
</evidence>
<evidence type="ECO:0000259" key="4">
    <source>
        <dbReference type="PROSITE" id="PS51934"/>
    </source>
</evidence>
<organism evidence="5 6">
    <name type="scientific">Selenomonas flueggei ATCC 43531</name>
    <dbReference type="NCBI Taxonomy" id="638302"/>
    <lineage>
        <taxon>Bacteria</taxon>
        <taxon>Bacillati</taxon>
        <taxon>Bacillota</taxon>
        <taxon>Negativicutes</taxon>
        <taxon>Selenomonadales</taxon>
        <taxon>Selenomonadaceae</taxon>
        <taxon>Selenomonas</taxon>
    </lineage>
</organism>
<dbReference type="HOGENOM" id="CLU_113472_1_1_9"/>
<dbReference type="GO" id="GO:0008970">
    <property type="term" value="F:phospholipase A1 activity"/>
    <property type="evidence" value="ECO:0007669"/>
    <property type="project" value="TreeGrafter"/>
</dbReference>
<dbReference type="GO" id="GO:0070292">
    <property type="term" value="P:N-acylphosphatidylethanolamine metabolic process"/>
    <property type="evidence" value="ECO:0007669"/>
    <property type="project" value="TreeGrafter"/>
</dbReference>
<dbReference type="InterPro" id="IPR007053">
    <property type="entry name" value="LRAT_dom"/>
</dbReference>
<dbReference type="Gene3D" id="3.90.1720.10">
    <property type="entry name" value="endopeptidase domain like (from Nostoc punctiforme)"/>
    <property type="match status" value="1"/>
</dbReference>
<dbReference type="Proteomes" id="UP000005309">
    <property type="component" value="Unassembled WGS sequence"/>
</dbReference>
<sequence length="177" mass="20674">MNWLIDTIEDILSDKGEVSQTELQRGDIVGVDRILYQHYAVYVGENAVIHYAGANGYFDDDICVREASFQDFLDGATEYFICQFSKRHKAPKKRYNQPFSCIPIGNDLLDIFKTLEYHLFTPEETVERAYSRLGEREYDLVNNNCEHFAIWCKTNISESWQVKTLLENYKGFPKYVV</sequence>
<evidence type="ECO:0000313" key="6">
    <source>
        <dbReference type="Proteomes" id="UP000005309"/>
    </source>
</evidence>
<dbReference type="GO" id="GO:0004623">
    <property type="term" value="F:phospholipase A2 activity"/>
    <property type="evidence" value="ECO:0007669"/>
    <property type="project" value="TreeGrafter"/>
</dbReference>
<keyword evidence="3" id="KW-0443">Lipid metabolism</keyword>
<dbReference type="EMBL" id="ACLA01000023">
    <property type="protein sequence ID" value="EEQ47976.1"/>
    <property type="molecule type" value="Genomic_DNA"/>
</dbReference>
<gene>
    <name evidence="5" type="ORF">HMPREF0908_1691</name>
</gene>
<dbReference type="GeneID" id="32477240"/>
<evidence type="ECO:0000256" key="1">
    <source>
        <dbReference type="ARBA" id="ARBA00022679"/>
    </source>
</evidence>
<proteinExistence type="predicted"/>
<evidence type="ECO:0000256" key="3">
    <source>
        <dbReference type="ARBA" id="ARBA00023098"/>
    </source>
</evidence>
<name>C4V597_9FIRM</name>
<evidence type="ECO:0000313" key="5">
    <source>
        <dbReference type="EMBL" id="EEQ47976.1"/>
    </source>
</evidence>
<dbReference type="eggNOG" id="COG1842">
    <property type="taxonomic scope" value="Bacteria"/>
</dbReference>
<dbReference type="OrthoDB" id="9812095at2"/>
<protein>
    <recommendedName>
        <fullName evidence="4">LRAT domain-containing protein</fullName>
    </recommendedName>
</protein>
<dbReference type="PROSITE" id="PS51934">
    <property type="entry name" value="LRAT"/>
    <property type="match status" value="1"/>
</dbReference>
<feature type="domain" description="LRAT" evidence="4">
    <location>
        <begin position="28"/>
        <end position="161"/>
    </location>
</feature>
<dbReference type="GO" id="GO:0016410">
    <property type="term" value="F:N-acyltransferase activity"/>
    <property type="evidence" value="ECO:0007669"/>
    <property type="project" value="TreeGrafter"/>
</dbReference>
<accession>C4V597</accession>
<dbReference type="PANTHER" id="PTHR13943">
    <property type="entry name" value="HRAS-LIKE SUPPRESSOR - RELATED"/>
    <property type="match status" value="1"/>
</dbReference>
<dbReference type="PANTHER" id="PTHR13943:SF77">
    <property type="entry name" value="LRAT DOMAIN-CONTAINING PROTEIN"/>
    <property type="match status" value="1"/>
</dbReference>
<dbReference type="STRING" id="638302.HMPREF0908_1691"/>
<dbReference type="RefSeq" id="WP_006690425.1">
    <property type="nucleotide sequence ID" value="NZ_GG694006.1"/>
</dbReference>
<dbReference type="GO" id="GO:0005737">
    <property type="term" value="C:cytoplasm"/>
    <property type="evidence" value="ECO:0007669"/>
    <property type="project" value="TreeGrafter"/>
</dbReference>
<dbReference type="Pfam" id="PF04970">
    <property type="entry name" value="LRAT"/>
    <property type="match status" value="1"/>
</dbReference>
<dbReference type="InterPro" id="IPR051496">
    <property type="entry name" value="H-rev107_PLA/AT"/>
</dbReference>
<reference evidence="5 6" key="1">
    <citation type="submission" date="2009-04" db="EMBL/GenBank/DDBJ databases">
        <authorList>
            <person name="Qin X."/>
            <person name="Bachman B."/>
            <person name="Battles P."/>
            <person name="Bell A."/>
            <person name="Bess C."/>
            <person name="Bickham C."/>
            <person name="Chaboub L."/>
            <person name="Chen D."/>
            <person name="Coyle M."/>
            <person name="Deiros D.R."/>
            <person name="Dinh H."/>
            <person name="Forbes L."/>
            <person name="Fowler G."/>
            <person name="Francisco L."/>
            <person name="Fu Q."/>
            <person name="Gubbala S."/>
            <person name="Hale W."/>
            <person name="Han Y."/>
            <person name="Hemphill L."/>
            <person name="Highlander S.K."/>
            <person name="Hirani K."/>
            <person name="Hogues M."/>
            <person name="Jackson L."/>
            <person name="Jakkamsetti A."/>
            <person name="Javaid M."/>
            <person name="Jiang H."/>
            <person name="Korchina V."/>
            <person name="Kovar C."/>
            <person name="Lara F."/>
            <person name="Lee S."/>
            <person name="Mata R."/>
            <person name="Mathew T."/>
            <person name="Moen C."/>
            <person name="Morales K."/>
            <person name="Munidasa M."/>
            <person name="Nazareth L."/>
            <person name="Ngo R."/>
            <person name="Nguyen L."/>
            <person name="Okwuonu G."/>
            <person name="Ongeri F."/>
            <person name="Patil S."/>
            <person name="Petrosino J."/>
            <person name="Pham C."/>
            <person name="Pham P."/>
            <person name="Pu L.-L."/>
            <person name="Puazo M."/>
            <person name="Raj R."/>
            <person name="Reid J."/>
            <person name="Rouhana J."/>
            <person name="Saada N."/>
            <person name="Shang Y."/>
            <person name="Simmons D."/>
            <person name="Thornton R."/>
            <person name="Warren J."/>
            <person name="Weissenberger G."/>
            <person name="Zhang J."/>
            <person name="Zhang L."/>
            <person name="Zhou C."/>
            <person name="Zhu D."/>
            <person name="Muzny D."/>
            <person name="Worley K."/>
            <person name="Gibbs R."/>
        </authorList>
    </citation>
    <scope>NUCLEOTIDE SEQUENCE [LARGE SCALE GENOMIC DNA]</scope>
    <source>
        <strain evidence="5 6">ATCC 43531</strain>
    </source>
</reference>